<evidence type="ECO:0000256" key="8">
    <source>
        <dbReference type="SAM" id="Phobius"/>
    </source>
</evidence>
<keyword evidence="4 8" id="KW-0812">Transmembrane</keyword>
<feature type="transmembrane region" description="Helical" evidence="8">
    <location>
        <begin position="31"/>
        <end position="51"/>
    </location>
</feature>
<evidence type="ECO:0000256" key="5">
    <source>
        <dbReference type="ARBA" id="ARBA00022989"/>
    </source>
</evidence>
<sequence length="157" mass="16652">MNTALFVLPFVWGFAASFCYALIFNADLKGLLWTPFVGALGWGLFMLLSNLTGSAATAYFAASFCVAAFSELCAVLSRTPATVFLIPGLIPLVPGGGMFQTMRAFVQGDPDTATHIGFTTLSAAGAIVLGIAIASSFAHIVFVFIKTVKTRKTKRQN</sequence>
<evidence type="ECO:0000256" key="4">
    <source>
        <dbReference type="ARBA" id="ARBA00022692"/>
    </source>
</evidence>
<feature type="domain" description="Threonine/Serine exporter ThrE" evidence="9">
    <location>
        <begin position="10"/>
        <end position="136"/>
    </location>
</feature>
<dbReference type="Proteomes" id="UP000016649">
    <property type="component" value="Unassembled WGS sequence"/>
</dbReference>
<evidence type="ECO:0000259" key="9">
    <source>
        <dbReference type="Pfam" id="PF12821"/>
    </source>
</evidence>
<evidence type="ECO:0000313" key="11">
    <source>
        <dbReference type="Proteomes" id="UP000016649"/>
    </source>
</evidence>
<keyword evidence="2" id="KW-1003">Cell membrane</keyword>
<evidence type="ECO:0000256" key="2">
    <source>
        <dbReference type="ARBA" id="ARBA00022475"/>
    </source>
</evidence>
<proteinExistence type="inferred from homology"/>
<dbReference type="InterPro" id="IPR050539">
    <property type="entry name" value="ThrE_Dicarb/AminoAcid_Exp"/>
</dbReference>
<evidence type="ECO:0000256" key="6">
    <source>
        <dbReference type="ARBA" id="ARBA00023136"/>
    </source>
</evidence>
<keyword evidence="11" id="KW-1185">Reference proteome</keyword>
<keyword evidence="3" id="KW-0997">Cell inner membrane</keyword>
<keyword evidence="5 8" id="KW-1133">Transmembrane helix</keyword>
<comment type="caution">
    <text evidence="10">The sequence shown here is derived from an EMBL/GenBank/DDBJ whole genome shotgun (WGS) entry which is preliminary data.</text>
</comment>
<evidence type="ECO:0000313" key="10">
    <source>
        <dbReference type="EMBL" id="ERJ93058.1"/>
    </source>
</evidence>
<accession>A0ABN0NYU4</accession>
<evidence type="ECO:0000256" key="3">
    <source>
        <dbReference type="ARBA" id="ARBA00022519"/>
    </source>
</evidence>
<dbReference type="RefSeq" id="WP_021687489.1">
    <property type="nucleotide sequence ID" value="NZ_KI260567.1"/>
</dbReference>
<feature type="transmembrane region" description="Helical" evidence="8">
    <location>
        <begin position="6"/>
        <end position="24"/>
    </location>
</feature>
<comment type="similarity">
    <text evidence="7">Belongs to the ThrE exporter (TC 2.A.79) family.</text>
</comment>
<evidence type="ECO:0000256" key="7">
    <source>
        <dbReference type="ARBA" id="ARBA00034125"/>
    </source>
</evidence>
<evidence type="ECO:0000256" key="1">
    <source>
        <dbReference type="ARBA" id="ARBA00004651"/>
    </source>
</evidence>
<dbReference type="PANTHER" id="PTHR34390:SF1">
    <property type="entry name" value="SUCCINATE TRANSPORTER SUBUNIT YJJB-RELATED"/>
    <property type="match status" value="1"/>
</dbReference>
<dbReference type="PANTHER" id="PTHR34390">
    <property type="entry name" value="UPF0442 PROTEIN YJJB-RELATED"/>
    <property type="match status" value="1"/>
</dbReference>
<protein>
    <recommendedName>
        <fullName evidence="9">Threonine/Serine exporter ThrE domain-containing protein</fullName>
    </recommendedName>
</protein>
<feature type="transmembrane region" description="Helical" evidence="8">
    <location>
        <begin position="83"/>
        <end position="102"/>
    </location>
</feature>
<keyword evidence="6 8" id="KW-0472">Membrane</keyword>
<dbReference type="EMBL" id="AWVH01000031">
    <property type="protein sequence ID" value="ERJ93058.1"/>
    <property type="molecule type" value="Genomic_DNA"/>
</dbReference>
<feature type="transmembrane region" description="Helical" evidence="8">
    <location>
        <begin position="122"/>
        <end position="145"/>
    </location>
</feature>
<dbReference type="Pfam" id="PF12821">
    <property type="entry name" value="ThrE_2"/>
    <property type="match status" value="1"/>
</dbReference>
<name>A0ABN0NYU4_TRELE</name>
<comment type="subcellular location">
    <subcellularLocation>
        <location evidence="1">Cell membrane</location>
        <topology evidence="1">Multi-pass membrane protein</topology>
    </subcellularLocation>
</comment>
<gene>
    <name evidence="10" type="ORF">HMPREF9193_01280</name>
</gene>
<reference evidence="10 11" key="1">
    <citation type="submission" date="2013-08" db="EMBL/GenBank/DDBJ databases">
        <authorList>
            <person name="Weinstock G."/>
            <person name="Sodergren E."/>
            <person name="Wylie T."/>
            <person name="Fulton L."/>
            <person name="Fulton R."/>
            <person name="Fronick C."/>
            <person name="O'Laughlin M."/>
            <person name="Godfrey J."/>
            <person name="Miner T."/>
            <person name="Herter B."/>
            <person name="Appelbaum E."/>
            <person name="Cordes M."/>
            <person name="Lek S."/>
            <person name="Wollam A."/>
            <person name="Pepin K.H."/>
            <person name="Palsikar V.B."/>
            <person name="Mitreva M."/>
            <person name="Wilson R.K."/>
        </authorList>
    </citation>
    <scope>NUCLEOTIDE SEQUENCE [LARGE SCALE GENOMIC DNA]</scope>
    <source>
        <strain evidence="10 11">ATCC 700332</strain>
    </source>
</reference>
<dbReference type="InterPro" id="IPR024528">
    <property type="entry name" value="ThrE_2"/>
</dbReference>
<organism evidence="10 11">
    <name type="scientific">Treponema lecithinolyticum ATCC 700332</name>
    <dbReference type="NCBI Taxonomy" id="1321815"/>
    <lineage>
        <taxon>Bacteria</taxon>
        <taxon>Pseudomonadati</taxon>
        <taxon>Spirochaetota</taxon>
        <taxon>Spirochaetia</taxon>
        <taxon>Spirochaetales</taxon>
        <taxon>Treponemataceae</taxon>
        <taxon>Treponema</taxon>
    </lineage>
</organism>